<dbReference type="Gene3D" id="1.20.1270.220">
    <property type="match status" value="1"/>
</dbReference>
<feature type="region of interest" description="Disordered" evidence="7">
    <location>
        <begin position="1496"/>
        <end position="1515"/>
    </location>
</feature>
<feature type="compositionally biased region" description="Low complexity" evidence="7">
    <location>
        <begin position="1713"/>
        <end position="1726"/>
    </location>
</feature>
<evidence type="ECO:0000313" key="10">
    <source>
        <dbReference type="EMBL" id="KAJ7786061.1"/>
    </source>
</evidence>
<keyword evidence="11" id="KW-1185">Reference proteome</keyword>
<dbReference type="PANTHER" id="PTHR16017">
    <property type="entry name" value="GASTRULATION DEFECTIVE PROTEIN 1-RELATED"/>
    <property type="match status" value="1"/>
</dbReference>
<feature type="compositionally biased region" description="Basic residues" evidence="7">
    <location>
        <begin position="1537"/>
        <end position="1547"/>
    </location>
</feature>
<feature type="compositionally biased region" description="Acidic residues" evidence="7">
    <location>
        <begin position="455"/>
        <end position="478"/>
    </location>
</feature>
<evidence type="ECO:0000256" key="5">
    <source>
        <dbReference type="PROSITE-ProRule" id="PRU00035"/>
    </source>
</evidence>
<reference evidence="10" key="1">
    <citation type="submission" date="2023-03" db="EMBL/GenBank/DDBJ databases">
        <title>Massive genome expansion in bonnet fungi (Mycena s.s.) driven by repeated elements and novel gene families across ecological guilds.</title>
        <authorList>
            <consortium name="Lawrence Berkeley National Laboratory"/>
            <person name="Harder C.B."/>
            <person name="Miyauchi S."/>
            <person name="Viragh M."/>
            <person name="Kuo A."/>
            <person name="Thoen E."/>
            <person name="Andreopoulos B."/>
            <person name="Lu D."/>
            <person name="Skrede I."/>
            <person name="Drula E."/>
            <person name="Henrissat B."/>
            <person name="Morin E."/>
            <person name="Kohler A."/>
            <person name="Barry K."/>
            <person name="LaButti K."/>
            <person name="Morin E."/>
            <person name="Salamov A."/>
            <person name="Lipzen A."/>
            <person name="Mereny Z."/>
            <person name="Hegedus B."/>
            <person name="Baldrian P."/>
            <person name="Stursova M."/>
            <person name="Weitz H."/>
            <person name="Taylor A."/>
            <person name="Grigoriev I.V."/>
            <person name="Nagy L.G."/>
            <person name="Martin F."/>
            <person name="Kauserud H."/>
        </authorList>
    </citation>
    <scope>NUCLEOTIDE SEQUENCE</scope>
    <source>
        <strain evidence="10">CBHHK182m</strain>
    </source>
</reference>
<feature type="domain" description="Bromo" evidence="8">
    <location>
        <begin position="1209"/>
        <end position="1293"/>
    </location>
</feature>
<dbReference type="InterPro" id="IPR001487">
    <property type="entry name" value="Bromodomain"/>
</dbReference>
<comment type="caution">
    <text evidence="10">The sequence shown here is derived from an EMBL/GenBank/DDBJ whole genome shotgun (WGS) entry which is preliminary data.</text>
</comment>
<dbReference type="SMART" id="SM00297">
    <property type="entry name" value="BROMO"/>
    <property type="match status" value="2"/>
</dbReference>
<dbReference type="InterPro" id="IPR015942">
    <property type="entry name" value="Asp/Glu/hydantoin_racemase"/>
</dbReference>
<dbReference type="Gene3D" id="3.40.50.12500">
    <property type="match status" value="1"/>
</dbReference>
<dbReference type="PROSITE" id="PS50082">
    <property type="entry name" value="WD_REPEATS_2"/>
    <property type="match status" value="3"/>
</dbReference>
<protein>
    <submittedName>
        <fullName evidence="10">Uncharacterized protein</fullName>
    </submittedName>
</protein>
<sequence>MLQDAPCFRNLIILVPLFYECGIGHQLRRKPPGERRMRYGGIAEWSNASYGPFFDEQGGGVFAMKWDETGIAVWSFYRSAIPNDITIGSPDPANWGIPVASLAPEACDPLANFVNHSIVFDLTWITGDWAGNSYATSGCPGSCSTRLMDPTNFVVRGTASKHQNYNAFCVNVKYRSWEPMEEEMIGQSFDQHYRLPPAMRASILVINPNSSRSVTQGLEETVQPPPETNLTFYTAPADAPESINDATTGTLSAAVCFKDIESKGLIDQFDGFLVSCFSDHPLIHMLREKTTKPVIGILEASIAQALLCGQRFGIVATGRAAYRYDRYAEVRAVLGGSSAKFAGMVASQLGVVELREGDREHVEAQMKKASGEVAALGSDVIIMGCAGMAGMEGLVQSGVPMGIAGFGKAAPKKQLDPARFDKNKREDAEPAPTAPVASSSKKPAPAPKDGKGSDDEQGPQEQEPEEPEFDPSDDDADSDLPQFPTTHEITLKDHSKVVSALALDPSGARILSGSHDYDCKLWDFGGMDYRCKPFKSWEPAGTYHIHDLKYSNDGHKFLVVSGTTQAKLYDRDGEEEATYVKGDPYIRDMKHTSGHVGELSSCMWHPKDAKTFITSSADSTIRIWDIENKRKQKSVIVVKSKERGARTKVTACAYSPDGGMIGGACLDGALHLWQTSSNFVRPNLSIEGAHVKGTETGSLVFSVDGRTVLTRGGDDTVKLWDIRAFKKPLATRGDLGTLYPNTNAVFSPDAKYIITGAGATAKGGKGKLMFLDKNELDVVKTLEVDATPVKVFWHSKINQIVVGLSSGQIVVLYSPLTSLNGAKLLANKGPPRKATVEDMSDALAAPSIHVPGATPMFREGDGIIRTNKRKRDNDRQDPRKARRPELPVTGPGRGGRVGASATQHVVQNLVRDTTRDEDPREALLKYAHTQDDQQWTAAWKNNPSVFANVEEEEKDKEEEDWMRGCTRFGGWIVGLQGRIRTCYGQPGTGECRRRRLLNGDLNFVEQSHVHFSLFPSMNAPVAAPNGLPVQLGAVSDAPNGVLKSEHVPDPVLDDPTTPVSNLVASEPKIDIDLPEQESDARHEPLPHVPAPPEPAHASNGVNGTNGDVAMHDADVHSQATTPGDVPPPSSNGASTPHASPMEQEDDQPPPAKRPRILSDADRASFTHSATPPPASAPSNGVTPALTPSSTSTLDMSQWRFCTSTIRSLKKQKDAPPFLHPVDPVALNILHYPSIVRTPMDLSTIERKLASSNPSKPDPNPQNPRYSSADEFISDVRLIVKNCVLFNGSEHLISEMARRLEAVFDKQIKNLPAPAEPKPALVKKVATPPPLPPPAAPVKKAQPPRHAAAEVVGRPKREIHPPPPKDLPYADVPKKRKSRRVKDDGTGEQLKFCSNLLVLMNRKQHYSIASPFYEPVDHVFLDLPTYPKIVKKPMDLSTMRKKLDNHEYPTAQKFYEDFKLMIRNCFAFNPSGTLVNQAGIELQRLFDEKWQSLPPLHAVSEDDDDEDDEESEDEDTQRIALMESQIELMRGNIQALRGKPKEKKKKERRDKGPVASSSKSSSKQQMKGLSSKKKAKKPISDNDVLTFEQKKDLSEAIAQLDGQKLERVIKIIHEGVPEIKDSTEEIELEIDLLPTSVLTKLYNFVLRPLRSTGPKRNRATKGTGTGGLKRKSMDEDVEAEKIRMLETRMALFEQGGSGAAAGAGGHIGSEHSSDSSSGSDSSGSDSE</sequence>
<evidence type="ECO:0000259" key="8">
    <source>
        <dbReference type="PROSITE" id="PS50014"/>
    </source>
</evidence>
<feature type="repeat" description="WD" evidence="6">
    <location>
        <begin position="592"/>
        <end position="634"/>
    </location>
</feature>
<keyword evidence="1 6" id="KW-0853">WD repeat</keyword>
<keyword evidence="2" id="KW-0677">Repeat</keyword>
<organism evidence="10 11">
    <name type="scientific">Mycena metata</name>
    <dbReference type="NCBI Taxonomy" id="1033252"/>
    <lineage>
        <taxon>Eukaryota</taxon>
        <taxon>Fungi</taxon>
        <taxon>Dikarya</taxon>
        <taxon>Basidiomycota</taxon>
        <taxon>Agaricomycotina</taxon>
        <taxon>Agaricomycetes</taxon>
        <taxon>Agaricomycetidae</taxon>
        <taxon>Agaricales</taxon>
        <taxon>Marasmiineae</taxon>
        <taxon>Mycenaceae</taxon>
        <taxon>Mycena</taxon>
    </lineage>
</organism>
<feature type="region of interest" description="Disordered" evidence="7">
    <location>
        <begin position="1652"/>
        <end position="1673"/>
    </location>
</feature>
<dbReference type="PROSITE" id="PS51525">
    <property type="entry name" value="NET"/>
    <property type="match status" value="1"/>
</dbReference>
<feature type="compositionally biased region" description="Gly residues" evidence="7">
    <location>
        <begin position="1694"/>
        <end position="1706"/>
    </location>
</feature>
<feature type="region of interest" description="Disordered" evidence="7">
    <location>
        <begin position="1248"/>
        <end position="1267"/>
    </location>
</feature>
<feature type="region of interest" description="Disordered" evidence="7">
    <location>
        <begin position="1530"/>
        <end position="1577"/>
    </location>
</feature>
<dbReference type="GO" id="GO:0035861">
    <property type="term" value="C:site of double-strand break"/>
    <property type="evidence" value="ECO:0007669"/>
    <property type="project" value="TreeGrafter"/>
</dbReference>
<dbReference type="InterPro" id="IPR020472">
    <property type="entry name" value="WD40_PAC1"/>
</dbReference>
<dbReference type="PROSITE" id="PS50294">
    <property type="entry name" value="WD_REPEATS_REGION"/>
    <property type="match status" value="2"/>
</dbReference>
<accession>A0AAD7P3A4</accession>
<dbReference type="GO" id="GO:0005634">
    <property type="term" value="C:nucleus"/>
    <property type="evidence" value="ECO:0007669"/>
    <property type="project" value="TreeGrafter"/>
</dbReference>
<dbReference type="SUPFAM" id="SSF50978">
    <property type="entry name" value="WD40 repeat-like"/>
    <property type="match status" value="1"/>
</dbReference>
<dbReference type="Pfam" id="PF26113">
    <property type="entry name" value="GH16_XgeA"/>
    <property type="match status" value="1"/>
</dbReference>
<evidence type="ECO:0000259" key="9">
    <source>
        <dbReference type="PROSITE" id="PS51525"/>
    </source>
</evidence>
<dbReference type="InterPro" id="IPR036322">
    <property type="entry name" value="WD40_repeat_dom_sf"/>
</dbReference>
<proteinExistence type="inferred from homology"/>
<dbReference type="Pfam" id="PF17035">
    <property type="entry name" value="BET"/>
    <property type="match status" value="1"/>
</dbReference>
<evidence type="ECO:0000256" key="4">
    <source>
        <dbReference type="ARBA" id="ARBA00038414"/>
    </source>
</evidence>
<dbReference type="PRINTS" id="PR00503">
    <property type="entry name" value="BROMODOMAIN"/>
</dbReference>
<feature type="compositionally biased region" description="Low complexity" evidence="7">
    <location>
        <begin position="1176"/>
        <end position="1191"/>
    </location>
</feature>
<feature type="domain" description="NET" evidence="9">
    <location>
        <begin position="1574"/>
        <end position="1655"/>
    </location>
</feature>
<dbReference type="PRINTS" id="PR00320">
    <property type="entry name" value="GPROTEINBRPT"/>
</dbReference>
<dbReference type="InterPro" id="IPR053714">
    <property type="entry name" value="Iso_Racemase_Enz_sf"/>
</dbReference>
<evidence type="ECO:0000256" key="3">
    <source>
        <dbReference type="ARBA" id="ARBA00023117"/>
    </source>
</evidence>
<dbReference type="PANTHER" id="PTHR16017:SF0">
    <property type="entry name" value="WD REPEAT-CONTAINING PROTEIN 70"/>
    <property type="match status" value="1"/>
</dbReference>
<dbReference type="InterPro" id="IPR051858">
    <property type="entry name" value="WD_repeat_GAD-1"/>
</dbReference>
<dbReference type="CDD" id="cd00200">
    <property type="entry name" value="WD40"/>
    <property type="match status" value="1"/>
</dbReference>
<dbReference type="InterPro" id="IPR015943">
    <property type="entry name" value="WD40/YVTN_repeat-like_dom_sf"/>
</dbReference>
<feature type="compositionally biased region" description="Acidic residues" evidence="7">
    <location>
        <begin position="1500"/>
        <end position="1514"/>
    </location>
</feature>
<dbReference type="InterPro" id="IPR036427">
    <property type="entry name" value="Bromodomain-like_sf"/>
</dbReference>
<evidence type="ECO:0000256" key="7">
    <source>
        <dbReference type="SAM" id="MobiDB-lite"/>
    </source>
</evidence>
<dbReference type="Pfam" id="PF01177">
    <property type="entry name" value="Asp_Glu_race"/>
    <property type="match status" value="1"/>
</dbReference>
<evidence type="ECO:0000256" key="6">
    <source>
        <dbReference type="PROSITE-ProRule" id="PRU00221"/>
    </source>
</evidence>
<comment type="similarity">
    <text evidence="4">Belongs to the HyuE racemase family.</text>
</comment>
<dbReference type="Gene3D" id="2.130.10.10">
    <property type="entry name" value="YVTN repeat-like/Quinoprotein amine dehydrogenase"/>
    <property type="match status" value="1"/>
</dbReference>
<dbReference type="Proteomes" id="UP001215598">
    <property type="component" value="Unassembled WGS sequence"/>
</dbReference>
<dbReference type="Gene3D" id="2.60.120.200">
    <property type="match status" value="1"/>
</dbReference>
<dbReference type="GO" id="GO:0047661">
    <property type="term" value="F:amino-acid racemase activity"/>
    <property type="evidence" value="ECO:0007669"/>
    <property type="project" value="InterPro"/>
</dbReference>
<feature type="region of interest" description="Disordered" evidence="7">
    <location>
        <begin position="851"/>
        <end position="902"/>
    </location>
</feature>
<feature type="compositionally biased region" description="Low complexity" evidence="7">
    <location>
        <begin position="1049"/>
        <end position="1059"/>
    </location>
</feature>
<feature type="compositionally biased region" description="Basic and acidic residues" evidence="7">
    <location>
        <begin position="871"/>
        <end position="885"/>
    </location>
</feature>
<feature type="region of interest" description="Disordered" evidence="7">
    <location>
        <begin position="1040"/>
        <end position="1061"/>
    </location>
</feature>
<evidence type="ECO:0000256" key="1">
    <source>
        <dbReference type="ARBA" id="ARBA00022574"/>
    </source>
</evidence>
<dbReference type="Pfam" id="PF00439">
    <property type="entry name" value="Bromodomain"/>
    <property type="match status" value="2"/>
</dbReference>
<keyword evidence="3 5" id="KW-0103">Bromodomain</keyword>
<dbReference type="EMBL" id="JARKIB010000001">
    <property type="protein sequence ID" value="KAJ7786061.1"/>
    <property type="molecule type" value="Genomic_DNA"/>
</dbReference>
<feature type="compositionally biased region" description="Low complexity" evidence="7">
    <location>
        <begin position="1555"/>
        <end position="1568"/>
    </location>
</feature>
<dbReference type="InterPro" id="IPR027353">
    <property type="entry name" value="NET_dom"/>
</dbReference>
<gene>
    <name evidence="10" type="ORF">B0H16DRAFT_1445962</name>
</gene>
<feature type="region of interest" description="Disordered" evidence="7">
    <location>
        <begin position="422"/>
        <end position="491"/>
    </location>
</feature>
<dbReference type="Gene3D" id="1.20.920.10">
    <property type="entry name" value="Bromodomain-like"/>
    <property type="match status" value="2"/>
</dbReference>
<dbReference type="InterPro" id="IPR001680">
    <property type="entry name" value="WD40_rpt"/>
</dbReference>
<feature type="region of interest" description="Disordered" evidence="7">
    <location>
        <begin position="1077"/>
        <end position="1191"/>
    </location>
</feature>
<dbReference type="InterPro" id="IPR038336">
    <property type="entry name" value="NET_sf"/>
</dbReference>
<dbReference type="Pfam" id="PF00400">
    <property type="entry name" value="WD40"/>
    <property type="match status" value="4"/>
</dbReference>
<feature type="repeat" description="WD" evidence="6">
    <location>
        <begin position="491"/>
        <end position="523"/>
    </location>
</feature>
<feature type="domain" description="Bromo" evidence="8">
    <location>
        <begin position="1403"/>
        <end position="1475"/>
    </location>
</feature>
<evidence type="ECO:0000313" key="11">
    <source>
        <dbReference type="Proteomes" id="UP001215598"/>
    </source>
</evidence>
<dbReference type="GO" id="GO:0006325">
    <property type="term" value="P:chromatin organization"/>
    <property type="evidence" value="ECO:0007669"/>
    <property type="project" value="UniProtKB-ARBA"/>
</dbReference>
<feature type="compositionally biased region" description="Pro residues" evidence="7">
    <location>
        <begin position="1326"/>
        <end position="1335"/>
    </location>
</feature>
<feature type="region of interest" description="Disordered" evidence="7">
    <location>
        <begin position="1326"/>
        <end position="1384"/>
    </location>
</feature>
<feature type="compositionally biased region" description="Low complexity" evidence="7">
    <location>
        <begin position="430"/>
        <end position="443"/>
    </location>
</feature>
<feature type="repeat" description="WD" evidence="6">
    <location>
        <begin position="698"/>
        <end position="723"/>
    </location>
</feature>
<dbReference type="CDD" id="cd05500">
    <property type="entry name" value="Bromo_BDF1_2_I"/>
    <property type="match status" value="1"/>
</dbReference>
<feature type="region of interest" description="Disordered" evidence="7">
    <location>
        <begin position="1692"/>
        <end position="1726"/>
    </location>
</feature>
<name>A0AAD7P3A4_9AGAR</name>
<evidence type="ECO:0000256" key="2">
    <source>
        <dbReference type="ARBA" id="ARBA00022737"/>
    </source>
</evidence>
<dbReference type="PROSITE" id="PS50014">
    <property type="entry name" value="BROMODOMAIN_2"/>
    <property type="match status" value="2"/>
</dbReference>
<dbReference type="SMART" id="SM00320">
    <property type="entry name" value="WD40"/>
    <property type="match status" value="5"/>
</dbReference>
<dbReference type="SUPFAM" id="SSF47370">
    <property type="entry name" value="Bromodomain"/>
    <property type="match status" value="2"/>
</dbReference>